<accession>A0A830GVS0</accession>
<organism evidence="1 2">
    <name type="scientific">Thermocladium modestius</name>
    <dbReference type="NCBI Taxonomy" id="62609"/>
    <lineage>
        <taxon>Archaea</taxon>
        <taxon>Thermoproteota</taxon>
        <taxon>Thermoprotei</taxon>
        <taxon>Thermoproteales</taxon>
        <taxon>Thermoproteaceae</taxon>
        <taxon>Thermocladium</taxon>
    </lineage>
</organism>
<gene>
    <name evidence="1" type="ORF">GCM10007981_02230</name>
</gene>
<reference evidence="1" key="1">
    <citation type="journal article" date="2014" name="Int. J. Syst. Evol. Microbiol.">
        <title>Complete genome sequence of Corynebacterium casei LMG S-19264T (=DSM 44701T), isolated from a smear-ripened cheese.</title>
        <authorList>
            <consortium name="US DOE Joint Genome Institute (JGI-PGF)"/>
            <person name="Walter F."/>
            <person name="Albersmeier A."/>
            <person name="Kalinowski J."/>
            <person name="Ruckert C."/>
        </authorList>
    </citation>
    <scope>NUCLEOTIDE SEQUENCE</scope>
    <source>
        <strain evidence="1">JCM 10088</strain>
    </source>
</reference>
<keyword evidence="2" id="KW-1185">Reference proteome</keyword>
<dbReference type="EMBL" id="BMNL01000001">
    <property type="protein sequence ID" value="GGP19261.1"/>
    <property type="molecule type" value="Genomic_DNA"/>
</dbReference>
<dbReference type="AlphaFoldDB" id="A0A830GVS0"/>
<dbReference type="RefSeq" id="WP_188595635.1">
    <property type="nucleotide sequence ID" value="NZ_BMNL01000001.1"/>
</dbReference>
<evidence type="ECO:0000313" key="1">
    <source>
        <dbReference type="EMBL" id="GGP19261.1"/>
    </source>
</evidence>
<name>A0A830GVS0_9CREN</name>
<sequence length="198" mass="21611">MSLDVAIITAKRYPICKRVPCLESSEPHDVIIDMTGKNPGLGLVTVINRGSDAAPLIIDGVPLKSIICTVKDKCIEWVGDRLIVNGVPLTIYLSALFDELLAELSELMNARVREAGDKRVKYCVDKLVGIVVGERRRGASVTLMGLESLLKSKSLVEVDLPSPTLQVLREAGVVDGESLIDSGLLHAILREVRRRVYP</sequence>
<reference evidence="1" key="2">
    <citation type="submission" date="2020-09" db="EMBL/GenBank/DDBJ databases">
        <authorList>
            <person name="Sun Q."/>
            <person name="Ohkuma M."/>
        </authorList>
    </citation>
    <scope>NUCLEOTIDE SEQUENCE</scope>
    <source>
        <strain evidence="1">JCM 10088</strain>
    </source>
</reference>
<dbReference type="Proteomes" id="UP000610960">
    <property type="component" value="Unassembled WGS sequence"/>
</dbReference>
<evidence type="ECO:0000313" key="2">
    <source>
        <dbReference type="Proteomes" id="UP000610960"/>
    </source>
</evidence>
<protein>
    <submittedName>
        <fullName evidence="1">Uncharacterized protein</fullName>
    </submittedName>
</protein>
<comment type="caution">
    <text evidence="1">The sequence shown here is derived from an EMBL/GenBank/DDBJ whole genome shotgun (WGS) entry which is preliminary data.</text>
</comment>
<proteinExistence type="predicted"/>